<dbReference type="Pfam" id="PF00378">
    <property type="entry name" value="ECH_1"/>
    <property type="match status" value="1"/>
</dbReference>
<dbReference type="EMBL" id="JAVRIC010000002">
    <property type="protein sequence ID" value="MDT0496191.1"/>
    <property type="molecule type" value="Genomic_DNA"/>
</dbReference>
<dbReference type="PANTHER" id="PTHR11941:SF54">
    <property type="entry name" value="ENOYL-COA HYDRATASE, MITOCHONDRIAL"/>
    <property type="match status" value="1"/>
</dbReference>
<dbReference type="InterPro" id="IPR001753">
    <property type="entry name" value="Enoyl-CoA_hydra/iso"/>
</dbReference>
<keyword evidence="3" id="KW-1185">Reference proteome</keyword>
<dbReference type="Proteomes" id="UP001254608">
    <property type="component" value="Unassembled WGS sequence"/>
</dbReference>
<name>A0ABU2WE91_9GAMM</name>
<dbReference type="Gene3D" id="3.90.226.10">
    <property type="entry name" value="2-enoyl-CoA Hydratase, Chain A, domain 1"/>
    <property type="match status" value="1"/>
</dbReference>
<dbReference type="RefSeq" id="WP_311363580.1">
    <property type="nucleotide sequence ID" value="NZ_JAVRIC010000002.1"/>
</dbReference>
<organism evidence="2 3">
    <name type="scientific">Banduia mediterranea</name>
    <dbReference type="NCBI Taxonomy" id="3075609"/>
    <lineage>
        <taxon>Bacteria</taxon>
        <taxon>Pseudomonadati</taxon>
        <taxon>Pseudomonadota</taxon>
        <taxon>Gammaproteobacteria</taxon>
        <taxon>Nevskiales</taxon>
        <taxon>Algiphilaceae</taxon>
        <taxon>Banduia</taxon>
    </lineage>
</organism>
<sequence>MSAPVLVSADGAVGILELARPDKFNCLSMATWRLIGESLASFEEPGSGVRVVLIRAQGKHFCTGADLDEVQGLRADRAGLDSFLHSGHDVLRAMEASPLPIVAACQGLCLAGGLELMLGCDTVFAARGARFGDQHAQFGLIPGWGGSQRLTRLVGLRRAMDLFCSARWLEADTALAWGLVNEVVDTEALHEHALAWCRTAATRSASGLAAMKRLAREGLDQPLAQGLALEIALAVDALQDTDVSEGLAAFQARRTPAFKAR</sequence>
<gene>
    <name evidence="2" type="ORF">RM530_02265</name>
</gene>
<comment type="similarity">
    <text evidence="1">Belongs to the enoyl-CoA hydratase/isomerase family.</text>
</comment>
<protein>
    <submittedName>
        <fullName evidence="2">Enoyl-CoA hydratase/isomerase family protein</fullName>
    </submittedName>
</protein>
<dbReference type="SUPFAM" id="SSF52096">
    <property type="entry name" value="ClpP/crotonase"/>
    <property type="match status" value="1"/>
</dbReference>
<proteinExistence type="inferred from homology"/>
<dbReference type="CDD" id="cd06558">
    <property type="entry name" value="crotonase-like"/>
    <property type="match status" value="1"/>
</dbReference>
<reference evidence="2 3" key="1">
    <citation type="submission" date="2023-09" db="EMBL/GenBank/DDBJ databases">
        <authorList>
            <person name="Rey-Velasco X."/>
        </authorList>
    </citation>
    <scope>NUCLEOTIDE SEQUENCE [LARGE SCALE GENOMIC DNA]</scope>
    <source>
        <strain evidence="2 3">W345</strain>
    </source>
</reference>
<accession>A0ABU2WE91</accession>
<dbReference type="InterPro" id="IPR029045">
    <property type="entry name" value="ClpP/crotonase-like_dom_sf"/>
</dbReference>
<evidence type="ECO:0000313" key="2">
    <source>
        <dbReference type="EMBL" id="MDT0496191.1"/>
    </source>
</evidence>
<comment type="caution">
    <text evidence="2">The sequence shown here is derived from an EMBL/GenBank/DDBJ whole genome shotgun (WGS) entry which is preliminary data.</text>
</comment>
<evidence type="ECO:0000313" key="3">
    <source>
        <dbReference type="Proteomes" id="UP001254608"/>
    </source>
</evidence>
<evidence type="ECO:0000256" key="1">
    <source>
        <dbReference type="ARBA" id="ARBA00005254"/>
    </source>
</evidence>
<dbReference type="PANTHER" id="PTHR11941">
    <property type="entry name" value="ENOYL-COA HYDRATASE-RELATED"/>
    <property type="match status" value="1"/>
</dbReference>